<reference evidence="2 3" key="1">
    <citation type="journal article" date="2013" name="PLoS ONE">
        <title>Genomic and secretomic analyses reveal unique features of the lignocellulolytic enzyme system of Penicillium decumbens.</title>
        <authorList>
            <person name="Liu G."/>
            <person name="Zhang L."/>
            <person name="Wei X."/>
            <person name="Zou G."/>
            <person name="Qin Y."/>
            <person name="Ma L."/>
            <person name="Li J."/>
            <person name="Zheng H."/>
            <person name="Wang S."/>
            <person name="Wang C."/>
            <person name="Xun L."/>
            <person name="Zhao G.-P."/>
            <person name="Zhou Z."/>
            <person name="Qu Y."/>
        </authorList>
    </citation>
    <scope>NUCLEOTIDE SEQUENCE [LARGE SCALE GENOMIC DNA]</scope>
    <source>
        <strain evidence="3">114-2 / CGMCC 5302</strain>
    </source>
</reference>
<dbReference type="eggNOG" id="ENOG502SD5D">
    <property type="taxonomic scope" value="Eukaryota"/>
</dbReference>
<evidence type="ECO:0000313" key="3">
    <source>
        <dbReference type="Proteomes" id="UP000019376"/>
    </source>
</evidence>
<dbReference type="AlphaFoldDB" id="S7ZTT9"/>
<keyword evidence="3" id="KW-1185">Reference proteome</keyword>
<feature type="region of interest" description="Disordered" evidence="1">
    <location>
        <begin position="72"/>
        <end position="104"/>
    </location>
</feature>
<dbReference type="HOGENOM" id="CLU_109896_1_0_1"/>
<feature type="compositionally biased region" description="Basic and acidic residues" evidence="1">
    <location>
        <begin position="81"/>
        <end position="91"/>
    </location>
</feature>
<evidence type="ECO:0000256" key="1">
    <source>
        <dbReference type="SAM" id="MobiDB-lite"/>
    </source>
</evidence>
<feature type="region of interest" description="Disordered" evidence="1">
    <location>
        <begin position="141"/>
        <end position="178"/>
    </location>
</feature>
<dbReference type="STRING" id="933388.S7ZTT9"/>
<dbReference type="OrthoDB" id="2122308at2759"/>
<protein>
    <recommendedName>
        <fullName evidence="4">Hyaluronan/mRNA-binding protein domain-containing protein</fullName>
    </recommendedName>
</protein>
<name>S7ZTT9_PENO1</name>
<organism evidence="2 3">
    <name type="scientific">Penicillium oxalicum (strain 114-2 / CGMCC 5302)</name>
    <name type="common">Penicillium decumbens</name>
    <dbReference type="NCBI Taxonomy" id="933388"/>
    <lineage>
        <taxon>Eukaryota</taxon>
        <taxon>Fungi</taxon>
        <taxon>Dikarya</taxon>
        <taxon>Ascomycota</taxon>
        <taxon>Pezizomycotina</taxon>
        <taxon>Eurotiomycetes</taxon>
        <taxon>Eurotiomycetidae</taxon>
        <taxon>Eurotiales</taxon>
        <taxon>Aspergillaceae</taxon>
        <taxon>Penicillium</taxon>
    </lineage>
</organism>
<gene>
    <name evidence="2" type="ORF">PDE_09092</name>
</gene>
<evidence type="ECO:0000313" key="2">
    <source>
        <dbReference type="EMBL" id="EPS34130.1"/>
    </source>
</evidence>
<evidence type="ECO:0008006" key="4">
    <source>
        <dbReference type="Google" id="ProtNLM"/>
    </source>
</evidence>
<dbReference type="Proteomes" id="UP000019376">
    <property type="component" value="Unassembled WGS sequence"/>
</dbReference>
<dbReference type="PhylomeDB" id="S7ZTT9"/>
<feature type="compositionally biased region" description="Low complexity" evidence="1">
    <location>
        <begin position="162"/>
        <end position="178"/>
    </location>
</feature>
<sequence>MLQARHLCSPFACQPLSSGFIGNIHENCFINIHCLNITYLLWKTTMTRSHKLNDREYPADGEVPARENLPRYFAKSGPTDADPRKTKKDGGGKGNWGRSGEEVQDYGYTMNNARRRSNSSIQGLADFRTKFETVDPEPVFEEQLHGPGDVGVTDENAVTKVESTSSSNGSEIGSASKY</sequence>
<accession>S7ZTT9</accession>
<proteinExistence type="predicted"/>
<dbReference type="EMBL" id="KB644415">
    <property type="protein sequence ID" value="EPS34130.1"/>
    <property type="molecule type" value="Genomic_DNA"/>
</dbReference>